<evidence type="ECO:0000256" key="2">
    <source>
        <dbReference type="SAM" id="MobiDB-lite"/>
    </source>
</evidence>
<keyword evidence="1" id="KW-0175">Coiled coil</keyword>
<feature type="coiled-coil region" evidence="1">
    <location>
        <begin position="106"/>
        <end position="133"/>
    </location>
</feature>
<dbReference type="EMBL" id="LMTZ01000077">
    <property type="protein sequence ID" value="KST68143.1"/>
    <property type="molecule type" value="Genomic_DNA"/>
</dbReference>
<accession>A0A0V7ZVC9</accession>
<comment type="caution">
    <text evidence="3">The sequence shown here is derived from an EMBL/GenBank/DDBJ whole genome shotgun (WGS) entry which is preliminary data.</text>
</comment>
<protein>
    <submittedName>
        <fullName evidence="3">Uncharacterized protein</fullName>
    </submittedName>
</protein>
<dbReference type="Proteomes" id="UP000053372">
    <property type="component" value="Unassembled WGS sequence"/>
</dbReference>
<reference evidence="3 5" key="1">
    <citation type="journal article" date="2015" name="Genome Announc.">
        <title>Draft Genome of the Euendolithic (true boring) Cyanobacterium Mastigocoleus testarum strain BC008.</title>
        <authorList>
            <person name="Guida B.S."/>
            <person name="Garcia-Pichel F."/>
        </authorList>
    </citation>
    <scope>NUCLEOTIDE SEQUENCE [LARGE SCALE GENOMIC DNA]</scope>
    <source>
        <strain evidence="3 5">BC008</strain>
    </source>
</reference>
<dbReference type="SUPFAM" id="SSF53067">
    <property type="entry name" value="Actin-like ATPase domain"/>
    <property type="match status" value="1"/>
</dbReference>
<dbReference type="OrthoDB" id="437233at2"/>
<feature type="compositionally biased region" description="Polar residues" evidence="2">
    <location>
        <begin position="689"/>
        <end position="701"/>
    </location>
</feature>
<keyword evidence="5" id="KW-1185">Reference proteome</keyword>
<evidence type="ECO:0000313" key="4">
    <source>
        <dbReference type="EMBL" id="KST68806.1"/>
    </source>
</evidence>
<dbReference type="RefSeq" id="WP_027844365.1">
    <property type="nucleotide sequence ID" value="NZ_LMTZ01000045.1"/>
</dbReference>
<organism evidence="3 5">
    <name type="scientific">Mastigocoleus testarum BC008</name>
    <dbReference type="NCBI Taxonomy" id="371196"/>
    <lineage>
        <taxon>Bacteria</taxon>
        <taxon>Bacillati</taxon>
        <taxon>Cyanobacteriota</taxon>
        <taxon>Cyanophyceae</taxon>
        <taxon>Nostocales</taxon>
        <taxon>Hapalosiphonaceae</taxon>
        <taxon>Mastigocoleus</taxon>
    </lineage>
</organism>
<evidence type="ECO:0000313" key="3">
    <source>
        <dbReference type="EMBL" id="KST68143.1"/>
    </source>
</evidence>
<feature type="region of interest" description="Disordered" evidence="2">
    <location>
        <begin position="785"/>
        <end position="805"/>
    </location>
</feature>
<proteinExistence type="predicted"/>
<feature type="region of interest" description="Disordered" evidence="2">
    <location>
        <begin position="587"/>
        <end position="643"/>
    </location>
</feature>
<gene>
    <name evidence="3" type="ORF">BC008_32495</name>
    <name evidence="4" type="ORF">BC008_34180</name>
</gene>
<dbReference type="InterPro" id="IPR043129">
    <property type="entry name" value="ATPase_NBD"/>
</dbReference>
<evidence type="ECO:0000256" key="1">
    <source>
        <dbReference type="SAM" id="Coils"/>
    </source>
</evidence>
<dbReference type="EMBL" id="LMTZ01000045">
    <property type="protein sequence ID" value="KST68806.1"/>
    <property type="molecule type" value="Genomic_DNA"/>
</dbReference>
<name>A0A0V7ZVC9_9CYAN</name>
<feature type="region of interest" description="Disordered" evidence="2">
    <location>
        <begin position="669"/>
        <end position="712"/>
    </location>
</feature>
<sequence length="1495" mass="165776">MTSRTTEIQRLIADIEGLLAHKGKRLHRVLAQEQDAREILEKIRAFLVNLQESNAVRSLGESDGEQQLSPLLARFVNQSGQLSPGEEAQSSGELGISPRTELRTLLEPLKLEMQTLLQERAKLVEEIRHLEQKRLQNYSLAQQVANQERMISEFLQVLMNRVRPGVNYKADAPQQDFGRQVGQEVEQKALPEFGAASSSTASSDLNPEALIVSSAPALSDSLDQLQQLTRLTGDLDHRLLALDSTVNAVFNALERNILTYHDSLSQSLSRMHSKGVQGETLLTNLIDNLSQHLRSDNTIQNASQNETKLEDRNNFTNVDSLVSPTEDIQSSTLMTGNDTDAGIVDSTDSIPDLDSILLNLDKAKNDTLEPSSVNNIHENSVSLDFEDTQTAQYEPQDKPQNQISASNDVDELYASLFGPGDIVDTAENVNSQDSTRTLDNITDEERRIEGTNFDSYTVPGTDTSSRETAAVSGEEKDSKAITETNLNISDGQNVADITERLTVEANLLASTPKIELPVEPEETFLDLDSDTEENIPSLSIESAISTTDSEEYESQNTVKTLPDIVTAEEVMEDMWNTFPLEENIGTEAEETKESAESIVTEDNVNNDTLRSDASFKSDIIPDSSQVPESEAVPGRENIPNGGDTIAALTDLLPELGIQGDMFEVETFTQDQSIQKQEGQDPLDSVHPAENQNQEQTSSSISEEAEKSDDYLPASPEEDLLTQEQAAIDRSNLEISLNSEQRQQLNWDLNNFDAEQAPQPQLENHAESNTPLSTSAKDLPKLEISAWETPPGYSDSDSDSKPTEKCADTQLDLSPTLGLTEEISTQNITISNTQSSDLQANDLSSATGNIDPAQVDDKIRNSVWYLGVDLGTTGISAVLLNRSTQEVYPLYWSAPNQPPLNSVQRSFRLPAEVYLPSSTVASEQTSVSSLDEAAEKQPRSPAFDRNLFSAYLKPYLQVALPYKNHSEISLNKGRQKWEPLLQLNELSTIPLVWVVRSLSKLLLTFKSDRKSTTLGLTAAADGLPSETFDVVINNLAGVICTCPSNSSEQYRFNVREALLTSKLVQHPQQVFFVEEAVAGLLSELDGARGETVKFKGSKRSLFPKSNSQSFIGNTLIVNIGASATEMGLVDIPQNLHELTHSKFMLHNFFYAGKAIEQDIVCQLLVPEKWRESRFSKPESASTQSNTSWKPSVPGLEQMRLSSLGLDKLELPRPGEADIKARIRLQQRLESSVLGQAILNAAGALKLILQQQESFQIELADQRWVLQRRDLESQVFVPFVRRLNREINRLLVARGIPTEAVDQAILTGGVASLGSVSRWLRQKLPNAKIIQDSYLGEDNTPRCTRVAYGLALLTLHPQVLEIPRQQYTDYFLFTELLQLLPQRAVSFGELIQLFEGRGINTRSCQQRLLAFLEGELPQGLIPEAENSQWITHGSLENPYYKAIANAPLFEKQGSLTYRPNLGQLERLRRYLDVIQASTQQSLKEPYTVNFVVGVQKE</sequence>
<evidence type="ECO:0000313" key="5">
    <source>
        <dbReference type="Proteomes" id="UP000053372"/>
    </source>
</evidence>